<keyword evidence="3" id="KW-1185">Reference proteome</keyword>
<feature type="compositionally biased region" description="Acidic residues" evidence="1">
    <location>
        <begin position="452"/>
        <end position="462"/>
    </location>
</feature>
<feature type="compositionally biased region" description="Acidic residues" evidence="1">
    <location>
        <begin position="424"/>
        <end position="437"/>
    </location>
</feature>
<dbReference type="Gramene" id="GBG80296">
    <property type="protein sequence ID" value="GBG80296"/>
    <property type="gene ID" value="CBR_g30663"/>
</dbReference>
<feature type="region of interest" description="Disordered" evidence="1">
    <location>
        <begin position="391"/>
        <end position="490"/>
    </location>
</feature>
<feature type="compositionally biased region" description="Acidic residues" evidence="1">
    <location>
        <begin position="399"/>
        <end position="416"/>
    </location>
</feature>
<evidence type="ECO:0000313" key="2">
    <source>
        <dbReference type="EMBL" id="GBG80296.1"/>
    </source>
</evidence>
<sequence>MEGNSDLLQFAIDLVKSEVNSGAHNCEFMVVNETRARAWNNKTDMWFKLSERKRNKIYDFLFLQTRPKKDTDAEYVRRKDHMFTLFDNYHGASRMNAKTFLNRLQSLYFVESEEELTFGSYSSLISTEDEETIDIEFDVNANEEDSDTESLDLQYYPHPAQHATGLSLAGLSTSLASLVSPMAKPVLGTTPMKLLERLQARASGHRALRPASHSDTTTTEGSGGVAGEAFGHQQSTGPIPEGSTQFAGVPTSSAGSVMAALVALRAGSDETFKSVGIRTSMLEERTQRTAAQSWSGAGVPSHDPKIDSGAVRDGNAPPAGDRRPLRSEREGTCGGPGDRETAKFVGIRTSSGKGGRPGIVVSAGGAACVEPEGHSSEFDTGSGEVARLHAREGGRVMDEEKEGEEGDKGEEWEEGGDEGKKEEEEGEEGEEGGETELGELFGGKEGEKGDVDTGDDEWTFSDDDARSGESSDRFGLLYGEHREEDDDDDDTAMEMETHVVTNLSAERDDYEVQAMTSVVDLQHRFNEARVAVSLSKPNVHIDVEEVIDGILGGHHMSAQPSSMPDVDDPRNVKPSAASVVAFSPPNSAILPPTIASGGEGGIGGRQHVTSPKQTRVDTQALDVLALPAPISPMKEQSDKPAGKL</sequence>
<evidence type="ECO:0000256" key="1">
    <source>
        <dbReference type="SAM" id="MobiDB-lite"/>
    </source>
</evidence>
<feature type="compositionally biased region" description="Basic and acidic residues" evidence="1">
    <location>
        <begin position="442"/>
        <end position="451"/>
    </location>
</feature>
<reference evidence="2 3" key="1">
    <citation type="journal article" date="2018" name="Cell">
        <title>The Chara Genome: Secondary Complexity and Implications for Plant Terrestrialization.</title>
        <authorList>
            <person name="Nishiyama T."/>
            <person name="Sakayama H."/>
            <person name="Vries J.D."/>
            <person name="Buschmann H."/>
            <person name="Saint-Marcoux D."/>
            <person name="Ullrich K.K."/>
            <person name="Haas F.B."/>
            <person name="Vanderstraeten L."/>
            <person name="Becker D."/>
            <person name="Lang D."/>
            <person name="Vosolsobe S."/>
            <person name="Rombauts S."/>
            <person name="Wilhelmsson P.K.I."/>
            <person name="Janitza P."/>
            <person name="Kern R."/>
            <person name="Heyl A."/>
            <person name="Rumpler F."/>
            <person name="Villalobos L.I.A.C."/>
            <person name="Clay J.M."/>
            <person name="Skokan R."/>
            <person name="Toyoda A."/>
            <person name="Suzuki Y."/>
            <person name="Kagoshima H."/>
            <person name="Schijlen E."/>
            <person name="Tajeshwar N."/>
            <person name="Catarino B."/>
            <person name="Hetherington A.J."/>
            <person name="Saltykova A."/>
            <person name="Bonnot C."/>
            <person name="Breuninger H."/>
            <person name="Symeonidi A."/>
            <person name="Radhakrishnan G.V."/>
            <person name="Van Nieuwerburgh F."/>
            <person name="Deforce D."/>
            <person name="Chang C."/>
            <person name="Karol K.G."/>
            <person name="Hedrich R."/>
            <person name="Ulvskov P."/>
            <person name="Glockner G."/>
            <person name="Delwiche C.F."/>
            <person name="Petrasek J."/>
            <person name="Van de Peer Y."/>
            <person name="Friml J."/>
            <person name="Beilby M."/>
            <person name="Dolan L."/>
            <person name="Kohara Y."/>
            <person name="Sugano S."/>
            <person name="Fujiyama A."/>
            <person name="Delaux P.-M."/>
            <person name="Quint M."/>
            <person name="TheiBen G."/>
            <person name="Hagemann M."/>
            <person name="Harholt J."/>
            <person name="Dunand C."/>
            <person name="Zachgo S."/>
            <person name="Langdale J."/>
            <person name="Maumus F."/>
            <person name="Straeten D.V.D."/>
            <person name="Gould S.B."/>
            <person name="Rensing S.A."/>
        </authorList>
    </citation>
    <scope>NUCLEOTIDE SEQUENCE [LARGE SCALE GENOMIC DNA]</scope>
    <source>
        <strain evidence="2 3">S276</strain>
    </source>
</reference>
<feature type="compositionally biased region" description="Basic and acidic residues" evidence="1">
    <location>
        <begin position="463"/>
        <end position="472"/>
    </location>
</feature>
<proteinExistence type="predicted"/>
<accession>A0A388LDB0</accession>
<organism evidence="2 3">
    <name type="scientific">Chara braunii</name>
    <name type="common">Braun's stonewort</name>
    <dbReference type="NCBI Taxonomy" id="69332"/>
    <lineage>
        <taxon>Eukaryota</taxon>
        <taxon>Viridiplantae</taxon>
        <taxon>Streptophyta</taxon>
        <taxon>Charophyceae</taxon>
        <taxon>Charales</taxon>
        <taxon>Characeae</taxon>
        <taxon>Chara</taxon>
    </lineage>
</organism>
<dbReference type="EMBL" id="BFEA01000342">
    <property type="protein sequence ID" value="GBG80296.1"/>
    <property type="molecule type" value="Genomic_DNA"/>
</dbReference>
<gene>
    <name evidence="2" type="ORF">CBR_g30663</name>
</gene>
<feature type="compositionally biased region" description="Polar residues" evidence="1">
    <location>
        <begin position="232"/>
        <end position="251"/>
    </location>
</feature>
<evidence type="ECO:0000313" key="3">
    <source>
        <dbReference type="Proteomes" id="UP000265515"/>
    </source>
</evidence>
<feature type="compositionally biased region" description="Basic and acidic residues" evidence="1">
    <location>
        <begin position="320"/>
        <end position="342"/>
    </location>
</feature>
<feature type="region of interest" description="Disordered" evidence="1">
    <location>
        <begin position="584"/>
        <end position="616"/>
    </location>
</feature>
<name>A0A388LDB0_CHABU</name>
<feature type="region of interest" description="Disordered" evidence="1">
    <location>
        <begin position="203"/>
        <end position="251"/>
    </location>
</feature>
<dbReference type="Proteomes" id="UP000265515">
    <property type="component" value="Unassembled WGS sequence"/>
</dbReference>
<feature type="compositionally biased region" description="Polar residues" evidence="1">
    <location>
        <begin position="607"/>
        <end position="616"/>
    </location>
</feature>
<feature type="region of interest" description="Disordered" evidence="1">
    <location>
        <begin position="283"/>
        <end position="342"/>
    </location>
</feature>
<comment type="caution">
    <text evidence="2">The sequence shown here is derived from an EMBL/GenBank/DDBJ whole genome shotgun (WGS) entry which is preliminary data.</text>
</comment>
<dbReference type="AlphaFoldDB" id="A0A388LDB0"/>
<protein>
    <submittedName>
        <fullName evidence="2">Uncharacterized protein</fullName>
    </submittedName>
</protein>